<dbReference type="CDD" id="cd00009">
    <property type="entry name" value="AAA"/>
    <property type="match status" value="1"/>
</dbReference>
<dbReference type="EMBL" id="RSDW01000001">
    <property type="protein sequence ID" value="RSL18607.1"/>
    <property type="molecule type" value="Genomic_DNA"/>
</dbReference>
<dbReference type="Proteomes" id="UP000269669">
    <property type="component" value="Unassembled WGS sequence"/>
</dbReference>
<gene>
    <name evidence="2" type="ORF">EDE15_4197</name>
</gene>
<dbReference type="InterPro" id="IPR027417">
    <property type="entry name" value="P-loop_NTPase"/>
</dbReference>
<name>A0A428MNV5_9BACT</name>
<feature type="domain" description="AAA+ ATPase" evidence="1">
    <location>
        <begin position="283"/>
        <end position="448"/>
    </location>
</feature>
<evidence type="ECO:0000313" key="3">
    <source>
        <dbReference type="Proteomes" id="UP000269669"/>
    </source>
</evidence>
<dbReference type="RefSeq" id="WP_125486950.1">
    <property type="nucleotide sequence ID" value="NZ_RSDW01000001.1"/>
</dbReference>
<dbReference type="Gene3D" id="3.40.50.300">
    <property type="entry name" value="P-loop containing nucleotide triphosphate hydrolases"/>
    <property type="match status" value="1"/>
</dbReference>
<sequence>MADEIGAFTWTSFYQELADKLVLYRDRQEELISILETLRGKKLTITPFEDKDETGRRFALTIIDPFTFFGTFNRRIETNTRVAILRELKSIFDLSADAPSDFTGIPVLDPRNSWFLVWSHLRKATDVPQLWDVFDKALLPNAMQNIEFARGFDAAVQIRNVDINLTMGLFWIRPFTFLSFDSNNRKFLNIKLPREGLSFEFYRTTLERIKAERDEDFPHISRSAWLAGNEPVVGTTHGTPSVAKPKTAVPIQGASQYSVAAMLAEGVFLDARRIEEALHRWKTKKNLILQGPPGVGKTFVAAKLAYALLEERKSSRVEVVQFHPSFAYEDFVRGYRPTVEAGKFELMDGPLRKICKRADNDPEQKYVLLIDEINRANLSQVFGELLMLLESDKRGANYSVTPLYPAQEEEKFHVPENLFFIGTMNIADRSLALVDFALRRRFAFLTLEPNYGLPFRTWLEERGMNSLLTEKIVQRMTALNSQISNDSFLGSAYQVGHSFFCPPGDDFSELGDQWYREVIETEIEPLLQEYWFDKRENAKSATDALLA</sequence>
<dbReference type="SUPFAM" id="SSF52540">
    <property type="entry name" value="P-loop containing nucleoside triphosphate hydrolases"/>
    <property type="match status" value="1"/>
</dbReference>
<dbReference type="AlphaFoldDB" id="A0A428MNV5"/>
<protein>
    <submittedName>
        <fullName evidence="2">5-methylcytosine-specific restriction protein B</fullName>
    </submittedName>
</protein>
<dbReference type="GO" id="GO:0016887">
    <property type="term" value="F:ATP hydrolysis activity"/>
    <property type="evidence" value="ECO:0007669"/>
    <property type="project" value="InterPro"/>
</dbReference>
<accession>A0A428MNV5</accession>
<dbReference type="PANTHER" id="PTHR37291">
    <property type="entry name" value="5-METHYLCYTOSINE-SPECIFIC RESTRICTION ENZYME B"/>
    <property type="match status" value="1"/>
</dbReference>
<organism evidence="2 3">
    <name type="scientific">Edaphobacter aggregans</name>
    <dbReference type="NCBI Taxonomy" id="570835"/>
    <lineage>
        <taxon>Bacteria</taxon>
        <taxon>Pseudomonadati</taxon>
        <taxon>Acidobacteriota</taxon>
        <taxon>Terriglobia</taxon>
        <taxon>Terriglobales</taxon>
        <taxon>Acidobacteriaceae</taxon>
        <taxon>Edaphobacter</taxon>
    </lineage>
</organism>
<dbReference type="OrthoDB" id="9781481at2"/>
<dbReference type="PANTHER" id="PTHR37291:SF1">
    <property type="entry name" value="TYPE IV METHYL-DIRECTED RESTRICTION ENZYME ECOKMCRB SUBUNIT"/>
    <property type="match status" value="1"/>
</dbReference>
<dbReference type="InterPro" id="IPR011704">
    <property type="entry name" value="ATPase_dyneun-rel_AAA"/>
</dbReference>
<reference evidence="2 3" key="1">
    <citation type="submission" date="2018-12" db="EMBL/GenBank/DDBJ databases">
        <title>Sequencing of bacterial isolates from soil warming experiment in Harvard Forest, Massachusetts, USA.</title>
        <authorList>
            <person name="Deangelis K."/>
        </authorList>
    </citation>
    <scope>NUCLEOTIDE SEQUENCE [LARGE SCALE GENOMIC DNA]</scope>
    <source>
        <strain evidence="2 3">EB153</strain>
    </source>
</reference>
<dbReference type="Pfam" id="PF07728">
    <property type="entry name" value="AAA_5"/>
    <property type="match status" value="1"/>
</dbReference>
<evidence type="ECO:0000259" key="1">
    <source>
        <dbReference type="SMART" id="SM00382"/>
    </source>
</evidence>
<dbReference type="InterPro" id="IPR003593">
    <property type="entry name" value="AAA+_ATPase"/>
</dbReference>
<proteinExistence type="predicted"/>
<evidence type="ECO:0000313" key="2">
    <source>
        <dbReference type="EMBL" id="RSL18607.1"/>
    </source>
</evidence>
<dbReference type="GO" id="GO:0005524">
    <property type="term" value="F:ATP binding"/>
    <property type="evidence" value="ECO:0007669"/>
    <property type="project" value="InterPro"/>
</dbReference>
<comment type="caution">
    <text evidence="2">The sequence shown here is derived from an EMBL/GenBank/DDBJ whole genome shotgun (WGS) entry which is preliminary data.</text>
</comment>
<dbReference type="InterPro" id="IPR052934">
    <property type="entry name" value="Methyl-DNA_Rec/Restrict_Enz"/>
</dbReference>
<dbReference type="SMART" id="SM00382">
    <property type="entry name" value="AAA"/>
    <property type="match status" value="1"/>
</dbReference>
<keyword evidence="3" id="KW-1185">Reference proteome</keyword>